<dbReference type="Proteomes" id="UP001165283">
    <property type="component" value="Unassembled WGS sequence"/>
</dbReference>
<sequence>MIELRSSVLTVGITGHGARIARLAAPDRDGRAAQVVLGLDEYAYYSDRDYLGATVGRFANRIGDGRFVLDGVEYSVPCNEGTVALHGGKRALDHAEFTAEAPHAVDDGVALTLRHVSPDGDNGFPGRLDVRVTYTVSGPDLRVELLATTDAPTVVNLTNHAYFTLAGAPEPVGDLEATVFADRFLPVDDRLLPTGALAPVDGTPFDLREPTGLGARLEVSDPQLDVAGGFDHTWVLDGSGPHLADGVDEPLPAAAHVRHPASGRTLTVFTDQPGAQFYTGNFLDGTLALHDGGTARRREAFCVEPQHFPDSPNRPEFPTTVLRPGATYRARSVYRFGTSPA</sequence>
<dbReference type="InterPro" id="IPR008183">
    <property type="entry name" value="Aldose_1/G6P_1-epimerase"/>
</dbReference>
<dbReference type="PANTHER" id="PTHR10091:SF0">
    <property type="entry name" value="GALACTOSE MUTAROTASE"/>
    <property type="match status" value="1"/>
</dbReference>
<evidence type="ECO:0000256" key="4">
    <source>
        <dbReference type="ARBA" id="ARBA00023277"/>
    </source>
</evidence>
<dbReference type="SUPFAM" id="SSF74650">
    <property type="entry name" value="Galactose mutarotase-like"/>
    <property type="match status" value="1"/>
</dbReference>
<proteinExistence type="inferred from homology"/>
<dbReference type="InterPro" id="IPR014718">
    <property type="entry name" value="GH-type_carb-bd"/>
</dbReference>
<evidence type="ECO:0000256" key="1">
    <source>
        <dbReference type="ARBA" id="ARBA00005028"/>
    </source>
</evidence>
<dbReference type="Gene3D" id="2.70.98.10">
    <property type="match status" value="1"/>
</dbReference>
<comment type="catalytic activity">
    <reaction evidence="5">
        <text>alpha-D-glucose = beta-D-glucose</text>
        <dbReference type="Rhea" id="RHEA:10264"/>
        <dbReference type="ChEBI" id="CHEBI:15903"/>
        <dbReference type="ChEBI" id="CHEBI:17925"/>
        <dbReference type="EC" id="5.1.3.3"/>
    </reaction>
</comment>
<reference evidence="6" key="1">
    <citation type="submission" date="2021-04" db="EMBL/GenBank/DDBJ databases">
        <title>Pseudonocardia sp. nov., isolated from sandy soil of mangrove forest.</title>
        <authorList>
            <person name="Zan Z."/>
            <person name="Huang R."/>
            <person name="Liu W."/>
        </authorList>
    </citation>
    <scope>NUCLEOTIDE SEQUENCE</scope>
    <source>
        <strain evidence="6">S2-4</strain>
    </source>
</reference>
<keyword evidence="4 5" id="KW-0119">Carbohydrate metabolism</keyword>
<comment type="pathway">
    <text evidence="1 5">Carbohydrate metabolism; hexose metabolism.</text>
</comment>
<dbReference type="CDD" id="cd09019">
    <property type="entry name" value="galactose_mutarotase_like"/>
    <property type="match status" value="1"/>
</dbReference>
<dbReference type="InterPro" id="IPR047215">
    <property type="entry name" value="Galactose_mutarotase-like"/>
</dbReference>
<accession>A0ABT1AA20</accession>
<dbReference type="EC" id="5.1.3.3" evidence="5"/>
<dbReference type="EMBL" id="JAGSOV010000071">
    <property type="protein sequence ID" value="MCO1659796.1"/>
    <property type="molecule type" value="Genomic_DNA"/>
</dbReference>
<evidence type="ECO:0000256" key="2">
    <source>
        <dbReference type="ARBA" id="ARBA00006206"/>
    </source>
</evidence>
<dbReference type="RefSeq" id="WP_252444823.1">
    <property type="nucleotide sequence ID" value="NZ_JAGSOV010000071.1"/>
</dbReference>
<evidence type="ECO:0000256" key="3">
    <source>
        <dbReference type="ARBA" id="ARBA00023235"/>
    </source>
</evidence>
<evidence type="ECO:0000313" key="6">
    <source>
        <dbReference type="EMBL" id="MCO1659796.1"/>
    </source>
</evidence>
<comment type="caution">
    <text evidence="6">The sequence shown here is derived from an EMBL/GenBank/DDBJ whole genome shotgun (WGS) entry which is preliminary data.</text>
</comment>
<keyword evidence="7" id="KW-1185">Reference proteome</keyword>
<dbReference type="PIRSF" id="PIRSF005096">
    <property type="entry name" value="GALM"/>
    <property type="match status" value="1"/>
</dbReference>
<evidence type="ECO:0000256" key="5">
    <source>
        <dbReference type="PIRNR" id="PIRNR005096"/>
    </source>
</evidence>
<comment type="similarity">
    <text evidence="2 5">Belongs to the aldose epimerase family.</text>
</comment>
<keyword evidence="3 5" id="KW-0413">Isomerase</keyword>
<dbReference type="InterPro" id="IPR015443">
    <property type="entry name" value="Aldose_1-epimerase"/>
</dbReference>
<protein>
    <recommendedName>
        <fullName evidence="5">Aldose 1-epimerase</fullName>
        <ecNumber evidence="5">5.1.3.3</ecNumber>
    </recommendedName>
</protein>
<name>A0ABT1AA20_9PSEU</name>
<dbReference type="Pfam" id="PF01263">
    <property type="entry name" value="Aldose_epim"/>
    <property type="match status" value="1"/>
</dbReference>
<dbReference type="PANTHER" id="PTHR10091">
    <property type="entry name" value="ALDOSE-1-EPIMERASE"/>
    <property type="match status" value="1"/>
</dbReference>
<evidence type="ECO:0000313" key="7">
    <source>
        <dbReference type="Proteomes" id="UP001165283"/>
    </source>
</evidence>
<dbReference type="InterPro" id="IPR011013">
    <property type="entry name" value="Gal_mutarotase_sf_dom"/>
</dbReference>
<organism evidence="6 7">
    <name type="scientific">Pseudonocardia humida</name>
    <dbReference type="NCBI Taxonomy" id="2800819"/>
    <lineage>
        <taxon>Bacteria</taxon>
        <taxon>Bacillati</taxon>
        <taxon>Actinomycetota</taxon>
        <taxon>Actinomycetes</taxon>
        <taxon>Pseudonocardiales</taxon>
        <taxon>Pseudonocardiaceae</taxon>
        <taxon>Pseudonocardia</taxon>
    </lineage>
</organism>
<gene>
    <name evidence="6" type="ORF">KDL28_32510</name>
</gene>